<dbReference type="OMA" id="IETCPFL"/>
<dbReference type="InterPro" id="IPR006594">
    <property type="entry name" value="LisH"/>
</dbReference>
<evidence type="ECO:0000313" key="4">
    <source>
        <dbReference type="EMBL" id="KMZ75901.1"/>
    </source>
</evidence>
<dbReference type="GO" id="GO:0005802">
    <property type="term" value="C:trans-Golgi network"/>
    <property type="evidence" value="ECO:0000318"/>
    <property type="project" value="GO_Central"/>
</dbReference>
<evidence type="ECO:0000256" key="3">
    <source>
        <dbReference type="SAM" id="MobiDB-lite"/>
    </source>
</evidence>
<gene>
    <name evidence="4" type="ORF">ZOSMA_10G01700</name>
</gene>
<evidence type="ECO:0008006" key="6">
    <source>
        <dbReference type="Google" id="ProtNLM"/>
    </source>
</evidence>
<proteinExistence type="predicted"/>
<sequence>MESSRTMDVENSSLCNCVVNFLLQENYHLTAFELMHELVEDGHTDQSIRLREFFSDTSLFPPDQISRSSALGVADPQCLLEDKESLEKRLAISDYELRLAQEDILRLKLELQKKHGSIVDLSTDTSIIDTIEASSLDKQPSRNESFYDLGPLKEIERRDLNYAVKEYLLNADYKLTAMAFYEEVTDQNLDVWPKSTSYVSNALRHYYYQYISFTDETTKEKIVLHQECESLLKENERISSEKHALQKNMDLADNQLILLTKSLEATQRDLKDRDMLVQSLMHASEIQRKDLDDCRSQIASLKIHIEKFHSERIFNGTDIERAQPLNPDYYEEETKVLHIDIKNHIEENVSISNSITSSLIKEGNEKNDNGGRHEANKSHFNEPFPGVSDIDKISDVSIHMINPIILEPFKDSCNGKATNDKNSLIHIQESEPLIDDSLLVQSLVHPQGLVTSDKMVLKIIQILSEALPKIVPYVLINHREELLPLMMCAIEYHPEYAVRDSLTHNLFNLIKRPDEKQRRIIMDACVNLSKNVGEMRTETELLPQCWEQINDKYEERRLLVAQSCGELAEFVQPEIRDSLILSIVQQLIEDSATVVREAATHNLAMLLPLFPNLDKYFKVEELMFKLVCDPSGLVVETTITELLPAIIKWGNKLDHILRVLRSHILGSAQRCPPVSGVEGSVDSHLRVLGERERWNVIVLLRMLSHLLPFVYQNAIDTCPFSSSEFSFTTHINSEPLNPFFSTALLELYAREHLEWPAFDWMHVDCFPDLIQLSCLLPTKEDNLRNQITKFLLDVSACYGDDYHTNIMLPVLLLAIGDDANLQYIPSNTQSRIKGLRPKTFVSERLAIMCVLPLLLAGILGAPNKKEQLAEFLRNLLLQKSMSEVSWSVYHPDNLIYAVRFLSMRQEHHEIIFNILWEMVVSSNLDLKIFAANLLKVLVSYTDGKVASTHILPALVTLGSDQNLNVKYASIDAFGSVAQHFKNDMIVDKICVQMDVFLEDGSHEATISVVRALTAAVPHTIDRLRDYLLSKIFQLSSLPTHGNNLLLHREKANVFCEAIRSLDATDLPATSIRDFLLPAAQNLLKEADALDPVHKEALEIIIKERSAGTLEAISKVMGTHLSIPSSMTSFFGESGTRAKKESEDLSEPAALPLEPRPVPPAQQDDTRFRSMIRSNFGGMFKRQTDQEQ</sequence>
<evidence type="ECO:0000256" key="1">
    <source>
        <dbReference type="PROSITE-ProRule" id="PRU00103"/>
    </source>
</evidence>
<dbReference type="STRING" id="29655.A0A0K9Q3Q0"/>
<evidence type="ECO:0000256" key="2">
    <source>
        <dbReference type="SAM" id="Coils"/>
    </source>
</evidence>
<dbReference type="EMBL" id="LFYR01000113">
    <property type="protein sequence ID" value="KMZ75901.1"/>
    <property type="molecule type" value="Genomic_DNA"/>
</dbReference>
<feature type="coiled-coil region" evidence="2">
    <location>
        <begin position="228"/>
        <end position="255"/>
    </location>
</feature>
<keyword evidence="5" id="KW-1185">Reference proteome</keyword>
<keyword evidence="2" id="KW-0175">Coiled coil</keyword>
<reference evidence="5" key="1">
    <citation type="journal article" date="2016" name="Nature">
        <title>The genome of the seagrass Zostera marina reveals angiosperm adaptation to the sea.</title>
        <authorList>
            <person name="Olsen J.L."/>
            <person name="Rouze P."/>
            <person name="Verhelst B."/>
            <person name="Lin Y.-C."/>
            <person name="Bayer T."/>
            <person name="Collen J."/>
            <person name="Dattolo E."/>
            <person name="De Paoli E."/>
            <person name="Dittami S."/>
            <person name="Maumus F."/>
            <person name="Michel G."/>
            <person name="Kersting A."/>
            <person name="Lauritano C."/>
            <person name="Lohaus R."/>
            <person name="Toepel M."/>
            <person name="Tonon T."/>
            <person name="Vanneste K."/>
            <person name="Amirebrahimi M."/>
            <person name="Brakel J."/>
            <person name="Bostroem C."/>
            <person name="Chovatia M."/>
            <person name="Grimwood J."/>
            <person name="Jenkins J.W."/>
            <person name="Jueterbock A."/>
            <person name="Mraz A."/>
            <person name="Stam W.T."/>
            <person name="Tice H."/>
            <person name="Bornberg-Bauer E."/>
            <person name="Green P.J."/>
            <person name="Pearson G.A."/>
            <person name="Procaccini G."/>
            <person name="Duarte C.M."/>
            <person name="Schmutz J."/>
            <person name="Reusch T.B.H."/>
            <person name="Van de Peer Y."/>
        </authorList>
    </citation>
    <scope>NUCLEOTIDE SEQUENCE [LARGE SCALE GENOMIC DNA]</scope>
    <source>
        <strain evidence="5">cv. Finnish</strain>
    </source>
</reference>
<feature type="repeat" description="HEAT" evidence="1">
    <location>
        <begin position="950"/>
        <end position="988"/>
    </location>
</feature>
<dbReference type="AlphaFoldDB" id="A0A0K9Q3Q0"/>
<comment type="caution">
    <text evidence="4">The sequence shown here is derived from an EMBL/GenBank/DDBJ whole genome shotgun (WGS) entry which is preliminary data.</text>
</comment>
<dbReference type="PROSITE" id="PS50896">
    <property type="entry name" value="LISH"/>
    <property type="match status" value="2"/>
</dbReference>
<accession>A0A0K9Q3Q0</accession>
<dbReference type="SUPFAM" id="SSF48371">
    <property type="entry name" value="ARM repeat"/>
    <property type="match status" value="1"/>
</dbReference>
<dbReference type="InterPro" id="IPR021133">
    <property type="entry name" value="HEAT_type_2"/>
</dbReference>
<dbReference type="GO" id="GO:0032367">
    <property type="term" value="P:intracellular cholesterol transport"/>
    <property type="evidence" value="ECO:0007669"/>
    <property type="project" value="InterPro"/>
</dbReference>
<dbReference type="PANTHER" id="PTHR32059">
    <property type="entry name" value="RAB11-BINDING PROTEIN RELCH"/>
    <property type="match status" value="1"/>
</dbReference>
<dbReference type="InterPro" id="IPR016024">
    <property type="entry name" value="ARM-type_fold"/>
</dbReference>
<dbReference type="Proteomes" id="UP000036987">
    <property type="component" value="Unassembled WGS sequence"/>
</dbReference>
<dbReference type="PANTHER" id="PTHR32059:SF0">
    <property type="entry name" value="RAB11-BINDING PROTEIN RELCH"/>
    <property type="match status" value="1"/>
</dbReference>
<organism evidence="4 5">
    <name type="scientific">Zostera marina</name>
    <name type="common">Eelgrass</name>
    <dbReference type="NCBI Taxonomy" id="29655"/>
    <lineage>
        <taxon>Eukaryota</taxon>
        <taxon>Viridiplantae</taxon>
        <taxon>Streptophyta</taxon>
        <taxon>Embryophyta</taxon>
        <taxon>Tracheophyta</taxon>
        <taxon>Spermatophyta</taxon>
        <taxon>Magnoliopsida</taxon>
        <taxon>Liliopsida</taxon>
        <taxon>Zosteraceae</taxon>
        <taxon>Zostera</taxon>
    </lineage>
</organism>
<feature type="region of interest" description="Disordered" evidence="3">
    <location>
        <begin position="1131"/>
        <end position="1165"/>
    </location>
</feature>
<evidence type="ECO:0000313" key="5">
    <source>
        <dbReference type="Proteomes" id="UP000036987"/>
    </source>
</evidence>
<dbReference type="InterPro" id="IPR011989">
    <property type="entry name" value="ARM-like"/>
</dbReference>
<name>A0A0K9Q3Q0_ZOSMR</name>
<dbReference type="InterPro" id="IPR040362">
    <property type="entry name" value="RELCH"/>
</dbReference>
<dbReference type="SMART" id="SM00667">
    <property type="entry name" value="LisH"/>
    <property type="match status" value="2"/>
</dbReference>
<protein>
    <recommendedName>
        <fullName evidence="6">LisH domain and HEAT repeat-containing protein</fullName>
    </recommendedName>
</protein>
<dbReference type="PROSITE" id="PS50077">
    <property type="entry name" value="HEAT_REPEAT"/>
    <property type="match status" value="1"/>
</dbReference>
<dbReference type="GO" id="GO:0055037">
    <property type="term" value="C:recycling endosome"/>
    <property type="evidence" value="ECO:0000318"/>
    <property type="project" value="GO_Central"/>
</dbReference>
<dbReference type="OrthoDB" id="1695393at2759"/>
<dbReference type="Gene3D" id="1.25.10.10">
    <property type="entry name" value="Leucine-rich Repeat Variant"/>
    <property type="match status" value="2"/>
</dbReference>